<evidence type="ECO:0000313" key="2">
    <source>
        <dbReference type="Proteomes" id="UP001276564"/>
    </source>
</evidence>
<name>A0ABU5AFM9_9HYPH</name>
<proteinExistence type="predicted"/>
<gene>
    <name evidence="1" type="ORF">RFM23_00515</name>
</gene>
<dbReference type="RefSeq" id="WP_127394209.1">
    <property type="nucleotide sequence ID" value="NZ_JARAKC010000001.1"/>
</dbReference>
<accession>A0ABU5AFM9</accession>
<protein>
    <submittedName>
        <fullName evidence="1">Uncharacterized protein</fullName>
    </submittedName>
</protein>
<organism evidence="1 2">
    <name type="scientific">Mesorhizobium abyssinicae</name>
    <dbReference type="NCBI Taxonomy" id="1209958"/>
    <lineage>
        <taxon>Bacteria</taxon>
        <taxon>Pseudomonadati</taxon>
        <taxon>Pseudomonadota</taxon>
        <taxon>Alphaproteobacteria</taxon>
        <taxon>Hyphomicrobiales</taxon>
        <taxon>Phyllobacteriaceae</taxon>
        <taxon>Mesorhizobium</taxon>
    </lineage>
</organism>
<sequence length="87" mass="9649">MVFMILSQTLRPRPARSSLAAHASREFFTRLGRPLGGGAIRAFAHSLVFNAKSAYMHRIDISADRSGLAIFAFADVYLQNFDTTGWT</sequence>
<dbReference type="Proteomes" id="UP001276564">
    <property type="component" value="Unassembled WGS sequence"/>
</dbReference>
<keyword evidence="2" id="KW-1185">Reference proteome</keyword>
<reference evidence="1 2" key="1">
    <citation type="submission" date="2023-08" db="EMBL/GenBank/DDBJ databases">
        <title>Implementing the SeqCode for naming new Mesorhizobium species isolated from Vachellia karroo root nodules.</title>
        <authorList>
            <person name="Van Lill M."/>
        </authorList>
    </citation>
    <scope>NUCLEOTIDE SEQUENCE [LARGE SCALE GENOMIC DNA]</scope>
    <source>
        <strain evidence="1 2">VK4B</strain>
    </source>
</reference>
<evidence type="ECO:0000313" key="1">
    <source>
        <dbReference type="EMBL" id="MDX8536097.1"/>
    </source>
</evidence>
<dbReference type="EMBL" id="JAVIIP010000001">
    <property type="protein sequence ID" value="MDX8536097.1"/>
    <property type="molecule type" value="Genomic_DNA"/>
</dbReference>
<comment type="caution">
    <text evidence="1">The sequence shown here is derived from an EMBL/GenBank/DDBJ whole genome shotgun (WGS) entry which is preliminary data.</text>
</comment>